<dbReference type="RefSeq" id="WP_150885416.1">
    <property type="nucleotide sequence ID" value="NZ_CP032452.1"/>
</dbReference>
<dbReference type="AlphaFoldDB" id="A0A5P3X8L9"/>
<organism evidence="2 3">
    <name type="scientific">Paraclostridium bifermentans</name>
    <name type="common">Clostridium bifermentans</name>
    <dbReference type="NCBI Taxonomy" id="1490"/>
    <lineage>
        <taxon>Bacteria</taxon>
        <taxon>Bacillati</taxon>
        <taxon>Bacillota</taxon>
        <taxon>Clostridia</taxon>
        <taxon>Peptostreptococcales</taxon>
        <taxon>Peptostreptococcaceae</taxon>
        <taxon>Paraclostridium</taxon>
    </lineage>
</organism>
<keyword evidence="1" id="KW-0812">Transmembrane</keyword>
<dbReference type="Proteomes" id="UP000326961">
    <property type="component" value="Chromosome"/>
</dbReference>
<keyword evidence="1" id="KW-1133">Transmembrane helix</keyword>
<gene>
    <name evidence="2" type="ORF">D4A35_01400</name>
</gene>
<sequence>MDILKSGRSFFCGALVWFVTAIVCFTSSIPLFNPENNIFWGIVSLMASVVFFINGYKRKKKS</sequence>
<evidence type="ECO:0000313" key="2">
    <source>
        <dbReference type="EMBL" id="QEZ67648.1"/>
    </source>
</evidence>
<dbReference type="EMBL" id="CP032452">
    <property type="protein sequence ID" value="QEZ67648.1"/>
    <property type="molecule type" value="Genomic_DNA"/>
</dbReference>
<accession>A0A5P3X8L9</accession>
<reference evidence="2 3" key="1">
    <citation type="submission" date="2018-09" db="EMBL/GenBank/DDBJ databases">
        <title>A clostridial neurotoxin that targets Anopheles mosquitoes.</title>
        <authorList>
            <person name="Contreras E."/>
            <person name="Masuyer G."/>
            <person name="Qureshi N."/>
            <person name="Chawla S."/>
            <person name="Lim H.L."/>
            <person name="Chen J."/>
            <person name="Stenmark P."/>
            <person name="Gill S."/>
        </authorList>
    </citation>
    <scope>NUCLEOTIDE SEQUENCE [LARGE SCALE GENOMIC DNA]</scope>
    <source>
        <strain evidence="2 3">Cbm</strain>
    </source>
</reference>
<feature type="transmembrane region" description="Helical" evidence="1">
    <location>
        <begin position="38"/>
        <end position="56"/>
    </location>
</feature>
<keyword evidence="1" id="KW-0472">Membrane</keyword>
<evidence type="ECO:0000256" key="1">
    <source>
        <dbReference type="SAM" id="Phobius"/>
    </source>
</evidence>
<feature type="transmembrane region" description="Helical" evidence="1">
    <location>
        <begin position="12"/>
        <end position="32"/>
    </location>
</feature>
<proteinExistence type="predicted"/>
<protein>
    <submittedName>
        <fullName evidence="2">Uncharacterized protein</fullName>
    </submittedName>
</protein>
<evidence type="ECO:0000313" key="3">
    <source>
        <dbReference type="Proteomes" id="UP000326961"/>
    </source>
</evidence>
<name>A0A5P3X8L9_PARBF</name>